<dbReference type="PANTHER" id="PTHR37987:SF1">
    <property type="entry name" value="OXO-4-HYDROXY-4-CARBOXY-5-UREIDOIMIDAZOLINE DECARBOXYLASE DOMAIN-CONTAINING PROTEIN"/>
    <property type="match status" value="1"/>
</dbReference>
<dbReference type="AlphaFoldDB" id="A0A6A7B1A0"/>
<proteinExistence type="predicted"/>
<dbReference type="PANTHER" id="PTHR37987">
    <property type="entry name" value="CHROMOSOME 9, WHOLE GENOME SHOTGUN SEQUENCE"/>
    <property type="match status" value="1"/>
</dbReference>
<evidence type="ECO:0000256" key="2">
    <source>
        <dbReference type="SAM" id="MobiDB-lite"/>
    </source>
</evidence>
<accession>A0A6A7B1A0</accession>
<dbReference type="EMBL" id="MU006320">
    <property type="protein sequence ID" value="KAF2848119.1"/>
    <property type="molecule type" value="Genomic_DNA"/>
</dbReference>
<dbReference type="SUPFAM" id="SSF158694">
    <property type="entry name" value="UraD-Like"/>
    <property type="match status" value="1"/>
</dbReference>
<organism evidence="4 5">
    <name type="scientific">Plenodomus tracheiphilus IPT5</name>
    <dbReference type="NCBI Taxonomy" id="1408161"/>
    <lineage>
        <taxon>Eukaryota</taxon>
        <taxon>Fungi</taxon>
        <taxon>Dikarya</taxon>
        <taxon>Ascomycota</taxon>
        <taxon>Pezizomycotina</taxon>
        <taxon>Dothideomycetes</taxon>
        <taxon>Pleosporomycetidae</taxon>
        <taxon>Pleosporales</taxon>
        <taxon>Pleosporineae</taxon>
        <taxon>Leptosphaeriaceae</taxon>
        <taxon>Plenodomus</taxon>
    </lineage>
</organism>
<feature type="domain" description="Oxo-4-hydroxy-4-carboxy-5-ureidoimidazoline decarboxylase" evidence="3">
    <location>
        <begin position="14"/>
        <end position="172"/>
    </location>
</feature>
<dbReference type="OrthoDB" id="5398391at2759"/>
<keyword evidence="1" id="KW-0659">Purine metabolism</keyword>
<name>A0A6A7B1A0_9PLEO</name>
<dbReference type="Proteomes" id="UP000799423">
    <property type="component" value="Unassembled WGS sequence"/>
</dbReference>
<feature type="region of interest" description="Disordered" evidence="2">
    <location>
        <begin position="82"/>
        <end position="109"/>
    </location>
</feature>
<keyword evidence="5" id="KW-1185">Reference proteome</keyword>
<feature type="compositionally biased region" description="Basic and acidic residues" evidence="2">
    <location>
        <begin position="83"/>
        <end position="98"/>
    </location>
</feature>
<evidence type="ECO:0000313" key="5">
    <source>
        <dbReference type="Proteomes" id="UP000799423"/>
    </source>
</evidence>
<evidence type="ECO:0000256" key="1">
    <source>
        <dbReference type="ARBA" id="ARBA00022631"/>
    </source>
</evidence>
<protein>
    <recommendedName>
        <fullName evidence="3">Oxo-4-hydroxy-4-carboxy-5-ureidoimidazoline decarboxylase domain-containing protein</fullName>
    </recommendedName>
</protein>
<dbReference type="InterPro" id="IPR018020">
    <property type="entry name" value="OHCU_decarboxylase"/>
</dbReference>
<dbReference type="InterPro" id="IPR036778">
    <property type="entry name" value="OHCU_decarboxylase_sf"/>
</dbReference>
<dbReference type="Pfam" id="PF09349">
    <property type="entry name" value="OHCU_decarbox"/>
    <property type="match status" value="1"/>
</dbReference>
<sequence>MPSLPPTTTLPHSPDSTLTTTLDLLFEPSQTLHTLTLPILRSTPFPTYPTLITAIGAQLAALADSSSTEKLSTLSEILSSHPRLGEKKVDSEQSRKEQAQLQGGAEEEGRKLADMNREYEEKFPGLRYVVFVNARPRPTILQNMRQRIDRGDIHAERVEAIQAMCDIACDRAAKLGISEA</sequence>
<evidence type="ECO:0000259" key="3">
    <source>
        <dbReference type="Pfam" id="PF09349"/>
    </source>
</evidence>
<gene>
    <name evidence="4" type="ORF">T440DRAFT_177298</name>
</gene>
<dbReference type="GO" id="GO:0006144">
    <property type="term" value="P:purine nucleobase metabolic process"/>
    <property type="evidence" value="ECO:0007669"/>
    <property type="project" value="UniProtKB-KW"/>
</dbReference>
<reference evidence="4" key="1">
    <citation type="submission" date="2020-01" db="EMBL/GenBank/DDBJ databases">
        <authorList>
            <consortium name="DOE Joint Genome Institute"/>
            <person name="Haridas S."/>
            <person name="Albert R."/>
            <person name="Binder M."/>
            <person name="Bloem J."/>
            <person name="Labutti K."/>
            <person name="Salamov A."/>
            <person name="Andreopoulos B."/>
            <person name="Baker S.E."/>
            <person name="Barry K."/>
            <person name="Bills G."/>
            <person name="Bluhm B.H."/>
            <person name="Cannon C."/>
            <person name="Castanera R."/>
            <person name="Culley D.E."/>
            <person name="Daum C."/>
            <person name="Ezra D."/>
            <person name="Gonzalez J.B."/>
            <person name="Henrissat B."/>
            <person name="Kuo A."/>
            <person name="Liang C."/>
            <person name="Lipzen A."/>
            <person name="Lutzoni F."/>
            <person name="Magnuson J."/>
            <person name="Mondo S."/>
            <person name="Nolan M."/>
            <person name="Ohm R."/>
            <person name="Pangilinan J."/>
            <person name="Park H.-J."/>
            <person name="Ramirez L."/>
            <person name="Alfaro M."/>
            <person name="Sun H."/>
            <person name="Tritt A."/>
            <person name="Yoshinaga Y."/>
            <person name="Zwiers L.-H."/>
            <person name="Turgeon B.G."/>
            <person name="Goodwin S.B."/>
            <person name="Spatafora J.W."/>
            <person name="Crous P.W."/>
            <person name="Grigoriev I.V."/>
        </authorList>
    </citation>
    <scope>NUCLEOTIDE SEQUENCE</scope>
    <source>
        <strain evidence="4">IPT5</strain>
    </source>
</reference>
<dbReference type="Gene3D" id="1.10.3330.10">
    <property type="entry name" value="Oxo-4-hydroxy-4-carboxy-5-ureidoimidazoline decarboxylase"/>
    <property type="match status" value="1"/>
</dbReference>
<evidence type="ECO:0000313" key="4">
    <source>
        <dbReference type="EMBL" id="KAF2848119.1"/>
    </source>
</evidence>